<evidence type="ECO:0000313" key="3">
    <source>
        <dbReference type="Proteomes" id="UP000324222"/>
    </source>
</evidence>
<organism evidence="2 3">
    <name type="scientific">Portunus trituberculatus</name>
    <name type="common">Swimming crab</name>
    <name type="synonym">Neptunus trituberculatus</name>
    <dbReference type="NCBI Taxonomy" id="210409"/>
    <lineage>
        <taxon>Eukaryota</taxon>
        <taxon>Metazoa</taxon>
        <taxon>Ecdysozoa</taxon>
        <taxon>Arthropoda</taxon>
        <taxon>Crustacea</taxon>
        <taxon>Multicrustacea</taxon>
        <taxon>Malacostraca</taxon>
        <taxon>Eumalacostraca</taxon>
        <taxon>Eucarida</taxon>
        <taxon>Decapoda</taxon>
        <taxon>Pleocyemata</taxon>
        <taxon>Brachyura</taxon>
        <taxon>Eubrachyura</taxon>
        <taxon>Portunoidea</taxon>
        <taxon>Portunidae</taxon>
        <taxon>Portuninae</taxon>
        <taxon>Portunus</taxon>
    </lineage>
</organism>
<comment type="caution">
    <text evidence="2">The sequence shown here is derived from an EMBL/GenBank/DDBJ whole genome shotgun (WGS) entry which is preliminary data.</text>
</comment>
<evidence type="ECO:0000256" key="1">
    <source>
        <dbReference type="SAM" id="MobiDB-lite"/>
    </source>
</evidence>
<protein>
    <submittedName>
        <fullName evidence="2">Uncharacterized protein</fullName>
    </submittedName>
</protein>
<proteinExistence type="predicted"/>
<accession>A0A5B7HEU6</accession>
<dbReference type="EMBL" id="VSRR010029751">
    <property type="protein sequence ID" value="MPC69632.1"/>
    <property type="molecule type" value="Genomic_DNA"/>
</dbReference>
<reference evidence="2 3" key="1">
    <citation type="submission" date="2019-05" db="EMBL/GenBank/DDBJ databases">
        <title>Another draft genome of Portunus trituberculatus and its Hox gene families provides insights of decapod evolution.</title>
        <authorList>
            <person name="Jeong J.-H."/>
            <person name="Song I."/>
            <person name="Kim S."/>
            <person name="Choi T."/>
            <person name="Kim D."/>
            <person name="Ryu S."/>
            <person name="Kim W."/>
        </authorList>
    </citation>
    <scope>NUCLEOTIDE SEQUENCE [LARGE SCALE GENOMIC DNA]</scope>
    <source>
        <tissue evidence="2">Muscle</tissue>
    </source>
</reference>
<name>A0A5B7HEU6_PORTR</name>
<gene>
    <name evidence="2" type="ORF">E2C01_063863</name>
</gene>
<evidence type="ECO:0000313" key="2">
    <source>
        <dbReference type="EMBL" id="MPC69632.1"/>
    </source>
</evidence>
<sequence>MSGQVTGVPTTALPEATTQGPMGGGGTVPDDTGVLVEGGGPMLEEDGGEALLELNCSVPCGNYTAPTNTSNVPGDSYYFYEHPKTSLDPITQTSTFLSAYLCVSQLNW</sequence>
<dbReference type="OrthoDB" id="5987909at2759"/>
<dbReference type="AlphaFoldDB" id="A0A5B7HEU6"/>
<feature type="region of interest" description="Disordered" evidence="1">
    <location>
        <begin position="1"/>
        <end position="46"/>
    </location>
</feature>
<keyword evidence="3" id="KW-1185">Reference proteome</keyword>
<dbReference type="Proteomes" id="UP000324222">
    <property type="component" value="Unassembled WGS sequence"/>
</dbReference>